<gene>
    <name evidence="8" type="ORF">HNQ80_005144</name>
</gene>
<evidence type="ECO:0000259" key="6">
    <source>
        <dbReference type="Pfam" id="PF01077"/>
    </source>
</evidence>
<evidence type="ECO:0000256" key="2">
    <source>
        <dbReference type="ARBA" id="ARBA00022723"/>
    </source>
</evidence>
<evidence type="ECO:0000256" key="1">
    <source>
        <dbReference type="ARBA" id="ARBA00022617"/>
    </source>
</evidence>
<feature type="domain" description="Nitrite/Sulfite reductase ferredoxin-like" evidence="7">
    <location>
        <begin position="13"/>
        <end position="75"/>
    </location>
</feature>
<dbReference type="InterPro" id="IPR017220">
    <property type="entry name" value="Sulphite_reductase_assimil"/>
</dbReference>
<dbReference type="Gene3D" id="3.90.480.20">
    <property type="match status" value="1"/>
</dbReference>
<dbReference type="InterPro" id="IPR052034">
    <property type="entry name" value="NasD-like"/>
</dbReference>
<dbReference type="GO" id="GO:0016491">
    <property type="term" value="F:oxidoreductase activity"/>
    <property type="evidence" value="ECO:0007669"/>
    <property type="project" value="UniProtKB-KW"/>
</dbReference>
<keyword evidence="2" id="KW-0479">Metal-binding</keyword>
<reference evidence="8 9" key="1">
    <citation type="submission" date="2020-08" db="EMBL/GenBank/DDBJ databases">
        <title>Genomic Encyclopedia of Type Strains, Phase IV (KMG-IV): sequencing the most valuable type-strain genomes for metagenomic binning, comparative biology and taxonomic classification.</title>
        <authorList>
            <person name="Goeker M."/>
        </authorList>
    </citation>
    <scope>NUCLEOTIDE SEQUENCE [LARGE SCALE GENOMIC DNA]</scope>
    <source>
        <strain evidence="8 9">DSM 103526</strain>
    </source>
</reference>
<organism evidence="8 9">
    <name type="scientific">Anaerosolibacter carboniphilus</name>
    <dbReference type="NCBI Taxonomy" id="1417629"/>
    <lineage>
        <taxon>Bacteria</taxon>
        <taxon>Bacillati</taxon>
        <taxon>Bacillota</taxon>
        <taxon>Clostridia</taxon>
        <taxon>Peptostreptococcales</taxon>
        <taxon>Thermotaleaceae</taxon>
        <taxon>Anaerosolibacter</taxon>
    </lineage>
</organism>
<feature type="domain" description="Nitrite/sulphite reductase 4Fe-4S" evidence="6">
    <location>
        <begin position="86"/>
        <end position="223"/>
    </location>
</feature>
<keyword evidence="3" id="KW-0560">Oxidoreductase</keyword>
<dbReference type="PANTHER" id="PTHR43809:SF1">
    <property type="entry name" value="NITRITE REDUCTASE (NADH) LARGE SUBUNIT"/>
    <property type="match status" value="1"/>
</dbReference>
<name>A0A841KYV8_9FIRM</name>
<comment type="caution">
    <text evidence="8">The sequence shown here is derived from an EMBL/GenBank/DDBJ whole genome shotgun (WGS) entry which is preliminary data.</text>
</comment>
<dbReference type="SUPFAM" id="SSF55124">
    <property type="entry name" value="Nitrite/Sulfite reductase N-terminal domain-like"/>
    <property type="match status" value="1"/>
</dbReference>
<keyword evidence="1" id="KW-0349">Heme</keyword>
<dbReference type="Proteomes" id="UP000579281">
    <property type="component" value="Unassembled WGS sequence"/>
</dbReference>
<accession>A0A841KYV8</accession>
<dbReference type="InterPro" id="IPR005117">
    <property type="entry name" value="NiRdtase/SiRdtase_haem-b_fer"/>
</dbReference>
<protein>
    <submittedName>
        <fullName evidence="8">NAD(P)H-nitrite reductase large subunit</fullName>
    </submittedName>
</protein>
<proteinExistence type="predicted"/>
<evidence type="ECO:0000313" key="8">
    <source>
        <dbReference type="EMBL" id="MBB6218966.1"/>
    </source>
</evidence>
<dbReference type="Gene3D" id="3.30.413.10">
    <property type="entry name" value="Sulfite Reductase Hemoprotein, domain 1"/>
    <property type="match status" value="1"/>
</dbReference>
<dbReference type="PANTHER" id="PTHR43809">
    <property type="entry name" value="NITRITE REDUCTASE (NADH) LARGE SUBUNIT"/>
    <property type="match status" value="1"/>
</dbReference>
<evidence type="ECO:0000259" key="7">
    <source>
        <dbReference type="Pfam" id="PF03460"/>
    </source>
</evidence>
<dbReference type="AlphaFoldDB" id="A0A841KYV8"/>
<sequence>MDAPKYANLQKIRNGNKTYAVTPRIPGGFIKPDLLVKIAEVAKKYQGTLKITSGQRIMITGLQAEDVNKVWEELGMEPAVLSAYSVKNVEMCPASFCKRAKQNSLRLGMKLEKTFYGASTPNRTKIGVAGCRNACTSVYSKDIGVIADVDGYIVTVGGSAGFHQRLSDIVTVGLSEDHAFLLVKVIVDYYNENATAGEKLGDFIDKITFAKFQQDVMERFKKEKNK</sequence>
<evidence type="ECO:0000256" key="4">
    <source>
        <dbReference type="ARBA" id="ARBA00023004"/>
    </source>
</evidence>
<dbReference type="PIRSF" id="PIRSF037487">
    <property type="entry name" value="Sulfite_red_assimil"/>
    <property type="match status" value="1"/>
</dbReference>
<dbReference type="Pfam" id="PF01077">
    <property type="entry name" value="NIR_SIR"/>
    <property type="match status" value="1"/>
</dbReference>
<dbReference type="InterPro" id="IPR006067">
    <property type="entry name" value="NO2/SO3_Rdtase_4Fe4S_dom"/>
</dbReference>
<evidence type="ECO:0000313" key="9">
    <source>
        <dbReference type="Proteomes" id="UP000579281"/>
    </source>
</evidence>
<dbReference type="InterPro" id="IPR045854">
    <property type="entry name" value="NO2/SO3_Rdtase_4Fe4S_sf"/>
</dbReference>
<dbReference type="EMBL" id="JACHEN010000059">
    <property type="protein sequence ID" value="MBB6218966.1"/>
    <property type="molecule type" value="Genomic_DNA"/>
</dbReference>
<keyword evidence="9" id="KW-1185">Reference proteome</keyword>
<dbReference type="GO" id="GO:0046872">
    <property type="term" value="F:metal ion binding"/>
    <property type="evidence" value="ECO:0007669"/>
    <property type="project" value="UniProtKB-KW"/>
</dbReference>
<dbReference type="SUPFAM" id="SSF56014">
    <property type="entry name" value="Nitrite and sulphite reductase 4Fe-4S domain-like"/>
    <property type="match status" value="1"/>
</dbReference>
<keyword evidence="5" id="KW-0411">Iron-sulfur</keyword>
<dbReference type="Pfam" id="PF03460">
    <property type="entry name" value="NIR_SIR_ferr"/>
    <property type="match status" value="1"/>
</dbReference>
<dbReference type="GO" id="GO:0051536">
    <property type="term" value="F:iron-sulfur cluster binding"/>
    <property type="evidence" value="ECO:0007669"/>
    <property type="project" value="UniProtKB-KW"/>
</dbReference>
<evidence type="ECO:0000256" key="3">
    <source>
        <dbReference type="ARBA" id="ARBA00023002"/>
    </source>
</evidence>
<dbReference type="RefSeq" id="WP_184313924.1">
    <property type="nucleotide sequence ID" value="NZ_JACHEN010000059.1"/>
</dbReference>
<dbReference type="GO" id="GO:0020037">
    <property type="term" value="F:heme binding"/>
    <property type="evidence" value="ECO:0007669"/>
    <property type="project" value="InterPro"/>
</dbReference>
<evidence type="ECO:0000256" key="5">
    <source>
        <dbReference type="ARBA" id="ARBA00023014"/>
    </source>
</evidence>
<keyword evidence="4" id="KW-0408">Iron</keyword>
<dbReference type="InterPro" id="IPR036136">
    <property type="entry name" value="Nit/Sulf_reduc_fer-like_dom_sf"/>
</dbReference>